<dbReference type="AlphaFoldDB" id="A0A0L8J9U0"/>
<comment type="caution">
    <text evidence="1">The sequence shown here is derived from an EMBL/GenBank/DDBJ whole genome shotgun (WGS) entry which is preliminary data.</text>
</comment>
<dbReference type="PATRIC" id="fig|1938.6.peg.7719"/>
<name>A0A0L8J9U0_STRVR</name>
<dbReference type="Proteomes" id="UP000037023">
    <property type="component" value="Unassembled WGS sequence"/>
</dbReference>
<evidence type="ECO:0000313" key="2">
    <source>
        <dbReference type="Proteomes" id="UP000037023"/>
    </source>
</evidence>
<evidence type="ECO:0000313" key="1">
    <source>
        <dbReference type="EMBL" id="KOG10284.1"/>
    </source>
</evidence>
<proteinExistence type="predicted"/>
<organism evidence="1 2">
    <name type="scientific">Streptomyces viridochromogenes</name>
    <dbReference type="NCBI Taxonomy" id="1938"/>
    <lineage>
        <taxon>Bacteria</taxon>
        <taxon>Bacillati</taxon>
        <taxon>Actinomycetota</taxon>
        <taxon>Actinomycetes</taxon>
        <taxon>Kitasatosporales</taxon>
        <taxon>Streptomycetaceae</taxon>
        <taxon>Streptomyces</taxon>
    </lineage>
</organism>
<accession>A0A0L8J9U0</accession>
<dbReference type="RefSeq" id="WP_033211019.1">
    <property type="nucleotide sequence ID" value="NZ_LGUP01000394.1"/>
</dbReference>
<gene>
    <name evidence="1" type="ORF">ADK34_35750</name>
</gene>
<reference evidence="1 2" key="1">
    <citation type="submission" date="2015-06" db="EMBL/GenBank/DDBJ databases">
        <authorList>
            <person name="Hoefler B.C."/>
            <person name="Straight P.D."/>
        </authorList>
    </citation>
    <scope>NUCLEOTIDE SEQUENCE [LARGE SCALE GENOMIC DNA]</scope>
    <source>
        <strain evidence="1 2">NRRL 3427</strain>
    </source>
</reference>
<dbReference type="EMBL" id="LGUP01000394">
    <property type="protein sequence ID" value="KOG10284.1"/>
    <property type="molecule type" value="Genomic_DNA"/>
</dbReference>
<protein>
    <submittedName>
        <fullName evidence="1">Uncharacterized protein</fullName>
    </submittedName>
</protein>
<sequence>MPQNGHGRPAESWFQAEALVEELLCAGGLYNGGSLESRATREVLTLTAMFCEEGMWVCGEVRNPVKIDRSLTRLRYAIRSDALWHAWCSGRLLTVQGANGVDAAYARRSWRWLTRDRTVPVDDVPVRWAHEDGLAEGGARDATMRGYPSLDRLTVWELGLVRARMALDNLLLAQVGVLDVIGSVVLVGKGAPTVPEGEPGFVLEAVWAPDELLTGTARRVTSLRVALADGSTARVSPQQLISLGELPAAG</sequence>